<feature type="domain" description="SCP" evidence="1">
    <location>
        <begin position="67"/>
        <end position="210"/>
    </location>
</feature>
<accession>K9W787</accession>
<dbReference type="PROSITE" id="PS01010">
    <property type="entry name" value="CRISP_2"/>
    <property type="match status" value="1"/>
</dbReference>
<dbReference type="GO" id="GO:0005576">
    <property type="term" value="C:extracellular region"/>
    <property type="evidence" value="ECO:0007669"/>
    <property type="project" value="InterPro"/>
</dbReference>
<dbReference type="InterPro" id="IPR035940">
    <property type="entry name" value="CAP_sf"/>
</dbReference>
<dbReference type="InterPro" id="IPR034113">
    <property type="entry name" value="SCP_GAPR1-like"/>
</dbReference>
<dbReference type="AlphaFoldDB" id="K9W787"/>
<dbReference type="PRINTS" id="PR00837">
    <property type="entry name" value="V5TPXLIKE"/>
</dbReference>
<dbReference type="Proteomes" id="UP000010471">
    <property type="component" value="Chromosome"/>
</dbReference>
<dbReference type="PROSITE" id="PS01009">
    <property type="entry name" value="CRISP_1"/>
    <property type="match status" value="1"/>
</dbReference>
<dbReference type="FunFam" id="3.40.33.10:FF:000002">
    <property type="entry name" value="Golgi-associated plant pathogenesis-related protein 1"/>
    <property type="match status" value="1"/>
</dbReference>
<dbReference type="KEGG" id="mic:Mic7113_0326"/>
<dbReference type="InterPro" id="IPR014044">
    <property type="entry name" value="CAP_dom"/>
</dbReference>
<dbReference type="CDD" id="cd05382">
    <property type="entry name" value="CAP_GAPR1-like"/>
    <property type="match status" value="1"/>
</dbReference>
<dbReference type="PRINTS" id="PR00838">
    <property type="entry name" value="V5ALLERGEN"/>
</dbReference>
<dbReference type="InterPro" id="IPR002413">
    <property type="entry name" value="V5_allergen-like"/>
</dbReference>
<keyword evidence="3" id="KW-1185">Reference proteome</keyword>
<evidence type="ECO:0000259" key="1">
    <source>
        <dbReference type="SMART" id="SM00198"/>
    </source>
</evidence>
<protein>
    <submittedName>
        <fullName evidence="2">Cysteine-rich secretory protein family</fullName>
    </submittedName>
</protein>
<dbReference type="PANTHER" id="PTHR10334">
    <property type="entry name" value="CYSTEINE-RICH SECRETORY PROTEIN-RELATED"/>
    <property type="match status" value="1"/>
</dbReference>
<organism evidence="2 3">
    <name type="scientific">Allocoleopsis franciscana PCC 7113</name>
    <dbReference type="NCBI Taxonomy" id="1173027"/>
    <lineage>
        <taxon>Bacteria</taxon>
        <taxon>Bacillati</taxon>
        <taxon>Cyanobacteriota</taxon>
        <taxon>Cyanophyceae</taxon>
        <taxon>Coleofasciculales</taxon>
        <taxon>Coleofasciculaceae</taxon>
        <taxon>Allocoleopsis</taxon>
        <taxon>Allocoleopsis franciscana</taxon>
    </lineage>
</organism>
<sequence length="219" mass="23459">MLVTKDVIFTFFTQRCVDMTLVNTSLMSKMNQQQIIGVTLVGLATSIPLGILSSNLAQAQTAIDLATLQSSALSKHNTYRATHHTPELTKSDSLNSSAQDWANQIASSGDFAHSSTSNGENIYATYTTASSIPGDTLANNAVQSWYSEVSKYDYANPGFSSGTGHFTQVVWKSSTEVGCGAAKGTKTMNGKLYNAFYVVCQYAPAGNVQGKFPDNVLKP</sequence>
<dbReference type="SUPFAM" id="SSF55797">
    <property type="entry name" value="PR-1-like"/>
    <property type="match status" value="1"/>
</dbReference>
<dbReference type="HOGENOM" id="CLU_035730_9_0_3"/>
<gene>
    <name evidence="2" type="ORF">Mic7113_0326</name>
</gene>
<dbReference type="EMBL" id="CP003630">
    <property type="protein sequence ID" value="AFZ16250.1"/>
    <property type="molecule type" value="Genomic_DNA"/>
</dbReference>
<dbReference type="Pfam" id="PF00188">
    <property type="entry name" value="CAP"/>
    <property type="match status" value="1"/>
</dbReference>
<evidence type="ECO:0000313" key="3">
    <source>
        <dbReference type="Proteomes" id="UP000010471"/>
    </source>
</evidence>
<dbReference type="SMART" id="SM00198">
    <property type="entry name" value="SCP"/>
    <property type="match status" value="1"/>
</dbReference>
<evidence type="ECO:0000313" key="2">
    <source>
        <dbReference type="EMBL" id="AFZ16250.1"/>
    </source>
</evidence>
<dbReference type="STRING" id="1173027.Mic7113_0326"/>
<reference evidence="2 3" key="1">
    <citation type="submission" date="2012-06" db="EMBL/GenBank/DDBJ databases">
        <title>Finished chromosome of genome of Microcoleus sp. PCC 7113.</title>
        <authorList>
            <consortium name="US DOE Joint Genome Institute"/>
            <person name="Gugger M."/>
            <person name="Coursin T."/>
            <person name="Rippka R."/>
            <person name="Tandeau De Marsac N."/>
            <person name="Huntemann M."/>
            <person name="Wei C.-L."/>
            <person name="Han J."/>
            <person name="Detter J.C."/>
            <person name="Han C."/>
            <person name="Tapia R."/>
            <person name="Chen A."/>
            <person name="Kyrpides N."/>
            <person name="Mavromatis K."/>
            <person name="Markowitz V."/>
            <person name="Szeto E."/>
            <person name="Ivanova N."/>
            <person name="Pagani I."/>
            <person name="Pati A."/>
            <person name="Goodwin L."/>
            <person name="Nordberg H.P."/>
            <person name="Cantor M.N."/>
            <person name="Hua S.X."/>
            <person name="Woyke T."/>
            <person name="Kerfeld C.A."/>
        </authorList>
    </citation>
    <scope>NUCLEOTIDE SEQUENCE [LARGE SCALE GENOMIC DNA]</scope>
    <source>
        <strain evidence="2 3">PCC 7113</strain>
    </source>
</reference>
<dbReference type="InterPro" id="IPR001283">
    <property type="entry name" value="CRISP-related"/>
</dbReference>
<dbReference type="PATRIC" id="fig|1173027.3.peg.356"/>
<proteinExistence type="predicted"/>
<dbReference type="Gene3D" id="3.40.33.10">
    <property type="entry name" value="CAP"/>
    <property type="match status" value="1"/>
</dbReference>
<dbReference type="eggNOG" id="COG2340">
    <property type="taxonomic scope" value="Bacteria"/>
</dbReference>
<name>K9W787_9CYAN</name>
<dbReference type="InterPro" id="IPR018244">
    <property type="entry name" value="Allrgn_V5/Tpx1_CS"/>
</dbReference>